<dbReference type="InterPro" id="IPR039523">
    <property type="entry name" value="RimK-rel_E_lig_ATP-grasp"/>
</dbReference>
<dbReference type="Proteomes" id="UP001215398">
    <property type="component" value="Unassembled WGS sequence"/>
</dbReference>
<gene>
    <name evidence="2" type="ORF">PQG98_01145</name>
</gene>
<evidence type="ECO:0000313" key="2">
    <source>
        <dbReference type="EMBL" id="MDC7134953.1"/>
    </source>
</evidence>
<feature type="domain" description="Alpha-L-glutamate ligase-related protein ATP-grasp" evidence="1">
    <location>
        <begin position="160"/>
        <end position="309"/>
    </location>
</feature>
<reference evidence="2 3" key="1">
    <citation type="submission" date="2023-01" db="EMBL/GenBank/DDBJ databases">
        <title>Exploring GABA producing Bacteroides strains toward improving mental health.</title>
        <authorList>
            <person name="Yousuf B."/>
            <person name="Bouhlel N.E."/>
            <person name="Mottawea W."/>
            <person name="Hammami R."/>
        </authorList>
    </citation>
    <scope>NUCLEOTIDE SEQUENCE [LARGE SCALE GENOMIC DNA]</scope>
    <source>
        <strain evidence="2 3">UO.H1054</strain>
    </source>
</reference>
<protein>
    <submittedName>
        <fullName evidence="2">Sugar-transfer associated ATP-grasp domain-containing protein</fullName>
    </submittedName>
</protein>
<organism evidence="2 3">
    <name type="scientific">Bacteroides zhangwenhongii</name>
    <dbReference type="NCBI Taxonomy" id="2650157"/>
    <lineage>
        <taxon>Bacteria</taxon>
        <taxon>Pseudomonadati</taxon>
        <taxon>Bacteroidota</taxon>
        <taxon>Bacteroidia</taxon>
        <taxon>Bacteroidales</taxon>
        <taxon>Bacteroidaceae</taxon>
        <taxon>Bacteroides</taxon>
    </lineage>
</organism>
<keyword evidence="3" id="KW-1185">Reference proteome</keyword>
<dbReference type="RefSeq" id="WP_272719444.1">
    <property type="nucleotide sequence ID" value="NZ_JAQPYS010000007.1"/>
</dbReference>
<name>A0ABT5H2Y0_9BACE</name>
<comment type="caution">
    <text evidence="2">The sequence shown here is derived from an EMBL/GenBank/DDBJ whole genome shotgun (WGS) entry which is preliminary data.</text>
</comment>
<evidence type="ECO:0000259" key="1">
    <source>
        <dbReference type="Pfam" id="PF14397"/>
    </source>
</evidence>
<proteinExistence type="predicted"/>
<dbReference type="SUPFAM" id="SSF56059">
    <property type="entry name" value="Glutathione synthetase ATP-binding domain-like"/>
    <property type="match status" value="1"/>
</dbReference>
<sequence>MNVKAIMQYLGKCRREISELANVRGEKSVSYWFDYLWCAVRHGCLIRQYVYGEFYRLSSIDRKESMTYPRLIKVFKKLNHPDYVHLLENKRDFNVHFAPYVKREWIYIPETDFNTFCEFADRHNYVIVKPLDLCEGQGVYGLQLLKDNDKRKAVYEELSGKNIMVEQCIKQHKDMNMGGRSVNTIRMHTILDKDGNVHCFKPVFRAGVGDAVVENYCAGGCCYEVDLELGVLITPSLSKDHIQHKIHPGTNKIVYGYQIPNWDKVIVDITNAAKMLPQCRFIGWDIAITDNGIELIEGNHNPDYELIEFFGTRGWYAKTREWISY</sequence>
<dbReference type="Pfam" id="PF14397">
    <property type="entry name" value="ATPgrasp_ST"/>
    <property type="match status" value="1"/>
</dbReference>
<accession>A0ABT5H2Y0</accession>
<dbReference type="EMBL" id="JAQPYS010000007">
    <property type="protein sequence ID" value="MDC7134953.1"/>
    <property type="molecule type" value="Genomic_DNA"/>
</dbReference>
<evidence type="ECO:0000313" key="3">
    <source>
        <dbReference type="Proteomes" id="UP001215398"/>
    </source>
</evidence>